<dbReference type="EMBL" id="JF830813">
    <property type="protein sequence ID" value="AER26953.1"/>
    <property type="molecule type" value="Genomic_DNA"/>
</dbReference>
<keyword evidence="1" id="KW-0663">Pyridoxal phosphate</keyword>
<dbReference type="Pfam" id="PF00266">
    <property type="entry name" value="Aminotran_5"/>
    <property type="match status" value="1"/>
</dbReference>
<evidence type="ECO:0000259" key="2">
    <source>
        <dbReference type="Pfam" id="PF00266"/>
    </source>
</evidence>
<dbReference type="PANTHER" id="PTHR43092">
    <property type="entry name" value="L-CYSTEINE DESULFHYDRASE"/>
    <property type="match status" value="1"/>
</dbReference>
<dbReference type="AlphaFoldDB" id="G8EFJ6"/>
<proteinExistence type="predicted"/>
<accession>G8EFJ6</accession>
<evidence type="ECO:0000313" key="3">
    <source>
        <dbReference type="EMBL" id="AER26953.1"/>
    </source>
</evidence>
<dbReference type="InterPro" id="IPR015421">
    <property type="entry name" value="PyrdxlP-dep_Trfase_major"/>
</dbReference>
<reference evidence="3" key="1">
    <citation type="submission" date="2011-04" db="EMBL/GenBank/DDBJ databases">
        <title>Epichloe amarillans genome sequence.</title>
        <authorList>
            <person name="Pan J."/>
            <person name="Schardl C."/>
        </authorList>
    </citation>
    <scope>NUCLEOTIDE SEQUENCE</scope>
</reference>
<feature type="domain" description="Aminotransferase class V" evidence="2">
    <location>
        <begin position="29"/>
        <end position="250"/>
    </location>
</feature>
<dbReference type="InterPro" id="IPR000192">
    <property type="entry name" value="Aminotrans_V_dom"/>
</dbReference>
<sequence>MTVNSKRISFGKPMLEAFCMDPEYTNLNSSSCGSWPKVVSKQIRDYWSMLEAQPDLFSEFSQGLVLQEARLGLARLVHAAVSECVLVSNVTTGIFTVLYNQAFEKRDVVVTLSTTYGAIDHGITSLAETRPFKTRRVEFELPTTGEKIVSQFETTIAQIRAEGLRPRLAILETIVSIPAVRMPFEDLLRVCQKEGIMTLVDGAHSVGQFEVNLQELQPDFFVSDCHKWLFVPRPCAFLYVAERNQHTMRSAIPTSFGFIPKNGNSRLPLWSQMVSASETASSFETLFAYTATSDNMPHLCIPAALRFRRDVCGGEAAIYEYITWLAKEGGDKVADILQTEVLEEPGLGAGVDGQMRNCGIVTVRLPLAIATGPSTAPAHVPGGALTEKEVGPAVRYLTKALAERYKTWIPIIDYRGWIWARLCAQVYLEVSDFEMAGTALKVICEEILNREMGQEIAESYRWHHH</sequence>
<dbReference type="SUPFAM" id="SSF53383">
    <property type="entry name" value="PLP-dependent transferases"/>
    <property type="match status" value="1"/>
</dbReference>
<dbReference type="Gene3D" id="3.40.640.10">
    <property type="entry name" value="Type I PLP-dependent aspartate aminotransferase-like (Major domain)"/>
    <property type="match status" value="1"/>
</dbReference>
<gene>
    <name evidence="3" type="primary">lolT</name>
</gene>
<organism evidence="3">
    <name type="scientific">Epichloe amarillans</name>
    <dbReference type="NCBI Taxonomy" id="42805"/>
    <lineage>
        <taxon>Eukaryota</taxon>
        <taxon>Fungi</taxon>
        <taxon>Dikarya</taxon>
        <taxon>Ascomycota</taxon>
        <taxon>Pezizomycotina</taxon>
        <taxon>Sordariomycetes</taxon>
        <taxon>Hypocreomycetidae</taxon>
        <taxon>Hypocreales</taxon>
        <taxon>Clavicipitaceae</taxon>
        <taxon>Epichloe</taxon>
    </lineage>
</organism>
<evidence type="ECO:0000256" key="1">
    <source>
        <dbReference type="ARBA" id="ARBA00022898"/>
    </source>
</evidence>
<protein>
    <submittedName>
        <fullName evidence="3">LolT</fullName>
    </submittedName>
</protein>
<name>G8EFJ6_9HYPO</name>
<dbReference type="InterPro" id="IPR015424">
    <property type="entry name" value="PyrdxlP-dep_Trfase"/>
</dbReference>
<dbReference type="PANTHER" id="PTHR43092:SF2">
    <property type="entry name" value="HERCYNYLCYSTEINE SULFOXIDE LYASE"/>
    <property type="match status" value="1"/>
</dbReference>